<dbReference type="PANTHER" id="PTHR36849">
    <property type="entry name" value="CYTOPLASMIC PROTEIN-RELATED"/>
    <property type="match status" value="1"/>
</dbReference>
<dbReference type="RefSeq" id="WP_121990586.1">
    <property type="nucleotide sequence ID" value="NZ_OUNR01000020.1"/>
</dbReference>
<reference evidence="2" key="1">
    <citation type="submission" date="2018-04" db="EMBL/GenBank/DDBJ databases">
        <authorList>
            <person name="Lucker S."/>
            <person name="Sakoula D."/>
        </authorList>
    </citation>
    <scope>NUCLEOTIDE SEQUENCE [LARGE SCALE GENOMIC DNA]</scope>
</reference>
<keyword evidence="2" id="KW-1185">Reference proteome</keyword>
<dbReference type="InterPro" id="IPR052552">
    <property type="entry name" value="YeaO-like"/>
</dbReference>
<dbReference type="FunCoup" id="A0A330LBW5">
    <property type="interactions" value="25"/>
</dbReference>
<organism evidence="1 2">
    <name type="scientific">Nitrospira lenta</name>
    <dbReference type="NCBI Taxonomy" id="1436998"/>
    <lineage>
        <taxon>Bacteria</taxon>
        <taxon>Pseudomonadati</taxon>
        <taxon>Nitrospirota</taxon>
        <taxon>Nitrospiria</taxon>
        <taxon>Nitrospirales</taxon>
        <taxon>Nitrospiraceae</taxon>
        <taxon>Nitrospira</taxon>
    </lineage>
</organism>
<evidence type="ECO:0000313" key="1">
    <source>
        <dbReference type="EMBL" id="SPP66419.1"/>
    </source>
</evidence>
<dbReference type="Proteomes" id="UP000248168">
    <property type="component" value="Unassembled WGS sequence"/>
</dbReference>
<proteinExistence type="predicted"/>
<dbReference type="OrthoDB" id="9790745at2"/>
<evidence type="ECO:0008006" key="3">
    <source>
        <dbReference type="Google" id="ProtNLM"/>
    </source>
</evidence>
<dbReference type="AlphaFoldDB" id="A0A330LBW5"/>
<name>A0A330LBW5_9BACT</name>
<dbReference type="PANTHER" id="PTHR36849:SF1">
    <property type="entry name" value="CYTOPLASMIC PROTEIN"/>
    <property type="match status" value="1"/>
</dbReference>
<dbReference type="EMBL" id="OUNR01000020">
    <property type="protein sequence ID" value="SPP66419.1"/>
    <property type="molecule type" value="Genomic_DNA"/>
</dbReference>
<dbReference type="InParanoid" id="A0A330LBW5"/>
<dbReference type="Pfam" id="PF22752">
    <property type="entry name" value="DUF488-N3i"/>
    <property type="match status" value="1"/>
</dbReference>
<sequence>MASTLVRIKRIYAPVAEGDGYRILVDRLWPRGVSKVAARIDLWMRDIAPSTALRQWFNHDPAKWEEFCERYRTELREQQPLLDTVRQQAKEGPVTLVYSARDERFNQAVVLQLVLKQSTTGKRRAT</sequence>
<accession>A0A330LBW5</accession>
<protein>
    <recommendedName>
        <fullName evidence="3">Uroporphyrin-III C-methyltransferase</fullName>
    </recommendedName>
</protein>
<gene>
    <name evidence="1" type="ORF">NITLEN_70009</name>
</gene>
<evidence type="ECO:0000313" key="2">
    <source>
        <dbReference type="Proteomes" id="UP000248168"/>
    </source>
</evidence>